<dbReference type="Proteomes" id="UP001155820">
    <property type="component" value="Unassembled WGS sequence"/>
</dbReference>
<dbReference type="AlphaFoldDB" id="A0AA44ERS8"/>
<dbReference type="Pfam" id="PF05045">
    <property type="entry name" value="RgpF"/>
    <property type="match status" value="1"/>
</dbReference>
<reference evidence="1" key="1">
    <citation type="submission" date="2019-07" db="EMBL/GenBank/DDBJ databases">
        <title>FDA dAtabase for Regulatory Grade micrObial Sequences (FDA-ARGOS): Supporting development and validation of Infectious Disease Dx tests.</title>
        <authorList>
            <person name="Bachman M."/>
            <person name="Young C."/>
            <person name="Tallon L."/>
            <person name="Sadzewicz L."/>
            <person name="Vavikolanu K."/>
            <person name="Mehta A."/>
            <person name="Aluvathingal J."/>
            <person name="Nadendla S."/>
            <person name="Nandy P."/>
            <person name="Geyer C."/>
            <person name="Yan Y."/>
            <person name="Sichtig H."/>
        </authorList>
    </citation>
    <scope>NUCLEOTIDE SEQUENCE</scope>
    <source>
        <strain evidence="1">FDAARGOS_618</strain>
    </source>
</reference>
<name>A0AA44ERS8_9HYPH</name>
<dbReference type="EMBL" id="JABRWM010000006">
    <property type="protein sequence ID" value="NRF23217.1"/>
    <property type="molecule type" value="Genomic_DNA"/>
</dbReference>
<proteinExistence type="predicted"/>
<dbReference type="InterPro" id="IPR007739">
    <property type="entry name" value="RgpF"/>
</dbReference>
<evidence type="ECO:0000313" key="2">
    <source>
        <dbReference type="Proteomes" id="UP001155820"/>
    </source>
</evidence>
<organism evidence="1 2">
    <name type="scientific">Agrobacterium pusense</name>
    <dbReference type="NCBI Taxonomy" id="648995"/>
    <lineage>
        <taxon>Bacteria</taxon>
        <taxon>Pseudomonadati</taxon>
        <taxon>Pseudomonadota</taxon>
        <taxon>Alphaproteobacteria</taxon>
        <taxon>Hyphomicrobiales</taxon>
        <taxon>Rhizobiaceae</taxon>
        <taxon>Rhizobium/Agrobacterium group</taxon>
        <taxon>Agrobacterium</taxon>
    </lineage>
</organism>
<keyword evidence="2" id="KW-1185">Reference proteome</keyword>
<accession>A0AA44ERS8</accession>
<dbReference type="RefSeq" id="WP_172874302.1">
    <property type="nucleotide sequence ID" value="NZ_JABRWL010000006.1"/>
</dbReference>
<evidence type="ECO:0000313" key="1">
    <source>
        <dbReference type="EMBL" id="NRF23217.1"/>
    </source>
</evidence>
<protein>
    <submittedName>
        <fullName evidence="1">Uncharacterized protein</fullName>
    </submittedName>
</protein>
<comment type="caution">
    <text evidence="1">The sequence shown here is derived from an EMBL/GenBank/DDBJ whole genome shotgun (WGS) entry which is preliminary data.</text>
</comment>
<gene>
    <name evidence="1" type="ORF">FOB26_29625</name>
</gene>
<sequence length="310" mass="35222">MSKVAVYVHLFHPEVDARLLEFLRYVQAPFELVITHVAPIDVQTQLRIDAIKCHVSMLKVNNLGRDVRPFIEILPFLRDFDYVVKLHSKKGGTGLGDVWLDKFLYSLLGHNQQMEKVVQTFDRNERLMILGPRNLYKCSNTFDFGNNEMVGRISDFVYGKPVPERYGFFAGTMFAARVSAFDKLLAARDRMWEANMRFEEEPIGANGFLPHAYERFFGAIATLEEAQVGLVDDEGRITVHEAPGAVSTANINAYLSLTGGYFPIETAPDGYDLILRGANFERRGNRKGSQFFGLRPGEKPLFWKMAPLPF</sequence>